<reference evidence="2" key="1">
    <citation type="submission" date="2018-11" db="EMBL/GenBank/DDBJ databases">
        <authorList>
            <consortium name="Genoscope - CEA"/>
            <person name="William W."/>
        </authorList>
    </citation>
    <scope>NUCLEOTIDE SEQUENCE</scope>
</reference>
<feature type="region of interest" description="Disordered" evidence="1">
    <location>
        <begin position="38"/>
        <end position="60"/>
    </location>
</feature>
<feature type="compositionally biased region" description="Polar residues" evidence="1">
    <location>
        <begin position="46"/>
        <end position="56"/>
    </location>
</feature>
<dbReference type="PANTHER" id="PTHR31170:SF9">
    <property type="entry name" value="PROTEIN, PUTATIVE (DUF247)-RELATED"/>
    <property type="match status" value="1"/>
</dbReference>
<dbReference type="PANTHER" id="PTHR31170">
    <property type="entry name" value="BNAC04G53230D PROTEIN"/>
    <property type="match status" value="1"/>
</dbReference>
<evidence type="ECO:0000256" key="1">
    <source>
        <dbReference type="SAM" id="MobiDB-lite"/>
    </source>
</evidence>
<name>A0A3P6CPX9_BRAOL</name>
<organism evidence="2">
    <name type="scientific">Brassica oleracea</name>
    <name type="common">Wild cabbage</name>
    <dbReference type="NCBI Taxonomy" id="3712"/>
    <lineage>
        <taxon>Eukaryota</taxon>
        <taxon>Viridiplantae</taxon>
        <taxon>Streptophyta</taxon>
        <taxon>Embryophyta</taxon>
        <taxon>Tracheophyta</taxon>
        <taxon>Spermatophyta</taxon>
        <taxon>Magnoliopsida</taxon>
        <taxon>eudicotyledons</taxon>
        <taxon>Gunneridae</taxon>
        <taxon>Pentapetalae</taxon>
        <taxon>rosids</taxon>
        <taxon>malvids</taxon>
        <taxon>Brassicales</taxon>
        <taxon>Brassicaceae</taxon>
        <taxon>Brassiceae</taxon>
        <taxon>Brassica</taxon>
    </lineage>
</organism>
<dbReference type="EMBL" id="LR031874">
    <property type="protein sequence ID" value="VDD20503.1"/>
    <property type="molecule type" value="Genomic_DNA"/>
</dbReference>
<gene>
    <name evidence="2" type="ORF">BOLC2T07258H</name>
</gene>
<dbReference type="InterPro" id="IPR004158">
    <property type="entry name" value="DUF247_pln"/>
</dbReference>
<evidence type="ECO:0000313" key="2">
    <source>
        <dbReference type="EMBL" id="VDD20503.1"/>
    </source>
</evidence>
<dbReference type="AlphaFoldDB" id="A0A3P6CPX9"/>
<protein>
    <submittedName>
        <fullName evidence="2">Uncharacterized protein</fullName>
    </submittedName>
</protein>
<sequence length="102" mass="11673">MDPEHCIYIVSKSIRDVKPQAYRPQVVLIGLHNRSIKPNVAKDGAGTSSDQGQTNKTKQKYVNMENHKRTYFKSFTEKVGPKAIYHMKETIIAEEKNIRGKL</sequence>
<dbReference type="Pfam" id="PF03140">
    <property type="entry name" value="DUF247"/>
    <property type="match status" value="1"/>
</dbReference>
<proteinExistence type="predicted"/>
<accession>A0A3P6CPX9</accession>